<dbReference type="InterPro" id="IPR014284">
    <property type="entry name" value="RNA_pol_sigma-70_dom"/>
</dbReference>
<evidence type="ECO:0000259" key="5">
    <source>
        <dbReference type="Pfam" id="PF04539"/>
    </source>
</evidence>
<dbReference type="GO" id="GO:0016987">
    <property type="term" value="F:sigma factor activity"/>
    <property type="evidence" value="ECO:0007669"/>
    <property type="project" value="UniProtKB-KW"/>
</dbReference>
<keyword evidence="3" id="KW-0238">DNA-binding</keyword>
<dbReference type="SUPFAM" id="SSF88659">
    <property type="entry name" value="Sigma3 and sigma4 domains of RNA polymerase sigma factors"/>
    <property type="match status" value="2"/>
</dbReference>
<dbReference type="AlphaFoldDB" id="A0A379JGP7"/>
<dbReference type="NCBIfam" id="TIGR02937">
    <property type="entry name" value="sigma70-ECF"/>
    <property type="match status" value="1"/>
</dbReference>
<dbReference type="Pfam" id="PF04542">
    <property type="entry name" value="Sigma70_r2"/>
    <property type="match status" value="1"/>
</dbReference>
<evidence type="ECO:0000313" key="9">
    <source>
        <dbReference type="Proteomes" id="UP000255467"/>
    </source>
</evidence>
<reference evidence="8 9" key="1">
    <citation type="submission" date="2018-06" db="EMBL/GenBank/DDBJ databases">
        <authorList>
            <consortium name="Pathogen Informatics"/>
            <person name="Doyle S."/>
        </authorList>
    </citation>
    <scope>NUCLEOTIDE SEQUENCE [LARGE SCALE GENOMIC DNA]</scope>
    <source>
        <strain evidence="8 9">NCTC1934</strain>
    </source>
</reference>
<proteinExistence type="predicted"/>
<feature type="domain" description="RNA polymerase sigma-70 region 3" evidence="5">
    <location>
        <begin position="136"/>
        <end position="176"/>
    </location>
</feature>
<dbReference type="Gene3D" id="1.20.120.1810">
    <property type="match status" value="1"/>
</dbReference>
<gene>
    <name evidence="8" type="primary">sigB_2</name>
    <name evidence="8" type="ORF">NCTC1934_05033</name>
</gene>
<dbReference type="EMBL" id="UGRY01000003">
    <property type="protein sequence ID" value="SUD47712.1"/>
    <property type="molecule type" value="Genomic_DNA"/>
</dbReference>
<name>A0A379JGP7_9NOCA</name>
<evidence type="ECO:0000259" key="7">
    <source>
        <dbReference type="Pfam" id="PF04545"/>
    </source>
</evidence>
<sequence length="275" mass="31215">MPTAETRTSRTDQPLRAGTDSYDNIEPWFEKLAALAPDDPHRAEIRDQIMHLCLPLAEHIARRFAGRGEEFEDLHQIATLGLVLAVDRFDVSRGSGFLSFAVPTIMGEVRRHFRDHTWALRVPRRTKEIQRNIGPAVDRLTQRLRRQPTAREIAAELGVELTEVTQALIARTAYKADSLDAATHTEDDNPAPRTVDTLGTEEPCYRLLEDAMAVRPLIAALPERERRILTMRFYQHMTQSQIAAQLRVSQMQVSRILSKTLAKLRHQALGEERAA</sequence>
<feature type="domain" description="RNA polymerase sigma-70 region 2" evidence="6">
    <location>
        <begin position="53"/>
        <end position="118"/>
    </location>
</feature>
<dbReference type="InterPro" id="IPR014322">
    <property type="entry name" value="RNA_pol_sigma-B/F/G"/>
</dbReference>
<dbReference type="InterPro" id="IPR007630">
    <property type="entry name" value="RNA_pol_sigma70_r4"/>
</dbReference>
<evidence type="ECO:0000313" key="8">
    <source>
        <dbReference type="EMBL" id="SUD47712.1"/>
    </source>
</evidence>
<dbReference type="GO" id="GO:0006352">
    <property type="term" value="P:DNA-templated transcription initiation"/>
    <property type="evidence" value="ECO:0007669"/>
    <property type="project" value="InterPro"/>
</dbReference>
<dbReference type="RefSeq" id="WP_051038279.1">
    <property type="nucleotide sequence ID" value="NZ_UGRY01000003.1"/>
</dbReference>
<keyword evidence="1" id="KW-0805">Transcription regulation</keyword>
<dbReference type="NCBIfam" id="TIGR02980">
    <property type="entry name" value="SigBFG"/>
    <property type="match status" value="1"/>
</dbReference>
<evidence type="ECO:0000256" key="2">
    <source>
        <dbReference type="ARBA" id="ARBA00023082"/>
    </source>
</evidence>
<dbReference type="Proteomes" id="UP000255467">
    <property type="component" value="Unassembled WGS sequence"/>
</dbReference>
<dbReference type="CDD" id="cd06171">
    <property type="entry name" value="Sigma70_r4"/>
    <property type="match status" value="1"/>
</dbReference>
<feature type="domain" description="RNA polymerase sigma-70 region 4" evidence="7">
    <location>
        <begin position="218"/>
        <end position="266"/>
    </location>
</feature>
<dbReference type="Pfam" id="PF04545">
    <property type="entry name" value="Sigma70_r4"/>
    <property type="match status" value="1"/>
</dbReference>
<accession>A0A379JGP7</accession>
<dbReference type="PANTHER" id="PTHR30385:SF4">
    <property type="entry name" value="RNA POLYMERASE SIGMA-E FACTOR"/>
    <property type="match status" value="1"/>
</dbReference>
<dbReference type="InterPro" id="IPR013325">
    <property type="entry name" value="RNA_pol_sigma_r2"/>
</dbReference>
<protein>
    <submittedName>
        <fullName evidence="8">Sigma-37</fullName>
    </submittedName>
</protein>
<dbReference type="PANTHER" id="PTHR30385">
    <property type="entry name" value="SIGMA FACTOR F FLAGELLAR"/>
    <property type="match status" value="1"/>
</dbReference>
<evidence type="ECO:0000259" key="6">
    <source>
        <dbReference type="Pfam" id="PF04542"/>
    </source>
</evidence>
<dbReference type="GO" id="GO:0003677">
    <property type="term" value="F:DNA binding"/>
    <property type="evidence" value="ECO:0007669"/>
    <property type="project" value="UniProtKB-KW"/>
</dbReference>
<dbReference type="InterPro" id="IPR007627">
    <property type="entry name" value="RNA_pol_sigma70_r2"/>
</dbReference>
<keyword evidence="4" id="KW-0804">Transcription</keyword>
<keyword evidence="2" id="KW-0731">Sigma factor</keyword>
<evidence type="ECO:0000256" key="1">
    <source>
        <dbReference type="ARBA" id="ARBA00023015"/>
    </source>
</evidence>
<dbReference type="InterPro" id="IPR007624">
    <property type="entry name" value="RNA_pol_sigma70_r3"/>
</dbReference>
<dbReference type="InterPro" id="IPR013324">
    <property type="entry name" value="RNA_pol_sigma_r3/r4-like"/>
</dbReference>
<evidence type="ECO:0000256" key="3">
    <source>
        <dbReference type="ARBA" id="ARBA00023125"/>
    </source>
</evidence>
<dbReference type="PRINTS" id="PR00046">
    <property type="entry name" value="SIGMA70FCT"/>
</dbReference>
<evidence type="ECO:0000256" key="4">
    <source>
        <dbReference type="ARBA" id="ARBA00023163"/>
    </source>
</evidence>
<keyword evidence="9" id="KW-1185">Reference proteome</keyword>
<organism evidence="8 9">
    <name type="scientific">Nocardia otitidiscaviarum</name>
    <dbReference type="NCBI Taxonomy" id="1823"/>
    <lineage>
        <taxon>Bacteria</taxon>
        <taxon>Bacillati</taxon>
        <taxon>Actinomycetota</taxon>
        <taxon>Actinomycetes</taxon>
        <taxon>Mycobacteriales</taxon>
        <taxon>Nocardiaceae</taxon>
        <taxon>Nocardia</taxon>
    </lineage>
</organism>
<dbReference type="SUPFAM" id="SSF88946">
    <property type="entry name" value="Sigma2 domain of RNA polymerase sigma factors"/>
    <property type="match status" value="1"/>
</dbReference>
<dbReference type="Pfam" id="PF04539">
    <property type="entry name" value="Sigma70_r3"/>
    <property type="match status" value="1"/>
</dbReference>
<dbReference type="InterPro" id="IPR000943">
    <property type="entry name" value="RNA_pol_sigma70"/>
</dbReference>
<dbReference type="OrthoDB" id="9804285at2"/>
<dbReference type="STRING" id="1406858.GCA_000710895_01990"/>
<dbReference type="Gene3D" id="1.20.140.160">
    <property type="match status" value="1"/>
</dbReference>